<sequence>MVTRSQIDAANPELVLALIDSWRSAAAGLETTADDYVRLVERPGGQLWSGRTAEATMAMASSDRKTIVGGADEVTGMADRTFRGVTESVMPKLSNVRAMIDNAERQGFVVNDDLSVSWTRPSGMSDASAEKYQQATTSFSAQIKEAATDWWAAEQRVAEQMDRDRGGLRPPFSATAGGQRSGVQLVDHHVPLTPGGPLPEDPAPPGGEGEQGSGRGGEHGEPPAPGGIEGATPGGDPYPDELGPPVPGTTLPRKPEPPAWQPKDPGAGPFGSWEPRPGDAVQYAEAKAGAWWKSDEIPHAARNFNHYFDVTGTPLPQDVRQMLHDIPEFQGLVDRRTQQLAAEAISRAQLAGTTGPLTFPVNTIWNGAAAHQSGDGPERDWFYAMGSFDYNLTGQITVLPPTAEGHPWTYSYDGDVNVRDRYNWDLGKSTKIGGSTVTDAEMARFQRIGWAREFTMTGSTGIHRNG</sequence>
<evidence type="ECO:0000313" key="4">
    <source>
        <dbReference type="Proteomes" id="UP000051677"/>
    </source>
</evidence>
<organism evidence="2 4">
    <name type="scientific">Mycobacterium gordonae</name>
    <dbReference type="NCBI Taxonomy" id="1778"/>
    <lineage>
        <taxon>Bacteria</taxon>
        <taxon>Bacillati</taxon>
        <taxon>Actinomycetota</taxon>
        <taxon>Actinomycetes</taxon>
        <taxon>Mycobacteriales</taxon>
        <taxon>Mycobacteriaceae</taxon>
        <taxon>Mycobacterium</taxon>
    </lineage>
</organism>
<feature type="region of interest" description="Disordered" evidence="1">
    <location>
        <begin position="161"/>
        <end position="180"/>
    </location>
</feature>
<name>A0A0Q2QJ03_MYCGO</name>
<protein>
    <submittedName>
        <fullName evidence="2">Uncharacterized protein</fullName>
    </submittedName>
</protein>
<feature type="compositionally biased region" description="Pro residues" evidence="1">
    <location>
        <begin position="194"/>
        <end position="205"/>
    </location>
</feature>
<evidence type="ECO:0000313" key="5">
    <source>
        <dbReference type="Proteomes" id="UP000093757"/>
    </source>
</evidence>
<comment type="caution">
    <text evidence="2">The sequence shown here is derived from an EMBL/GenBank/DDBJ whole genome shotgun (WGS) entry which is preliminary data.</text>
</comment>
<evidence type="ECO:0000313" key="3">
    <source>
        <dbReference type="EMBL" id="OBS02612.1"/>
    </source>
</evidence>
<proteinExistence type="predicted"/>
<dbReference type="AlphaFoldDB" id="A0A0Q2QJ03"/>
<reference evidence="2 4" key="1">
    <citation type="submission" date="2015-10" db="EMBL/GenBank/DDBJ databases">
        <title>Mycobacterium gordonae draft genome assembly.</title>
        <authorList>
            <person name="Ustinova V."/>
            <person name="Smirnova T."/>
            <person name="Blagodatskikh K."/>
            <person name="Varlamov D."/>
            <person name="Larionova E."/>
            <person name="Chernousova L."/>
        </authorList>
    </citation>
    <scope>NUCLEOTIDE SEQUENCE [LARGE SCALE GENOMIC DNA]</scope>
    <source>
        <strain evidence="2 4">CTRI 14-8773</strain>
    </source>
</reference>
<gene>
    <name evidence="3" type="ORF">A9W98_13990</name>
    <name evidence="2" type="ORF">AO501_04515</name>
</gene>
<reference evidence="3 5" key="2">
    <citation type="submission" date="2016-06" db="EMBL/GenBank/DDBJ databases">
        <authorList>
            <person name="Kjaerup R.B."/>
            <person name="Dalgaard T.S."/>
            <person name="Juul-Madsen H.R."/>
        </authorList>
    </citation>
    <scope>NUCLEOTIDE SEQUENCE [LARGE SCALE GENOMIC DNA]</scope>
    <source>
        <strain evidence="3 5">1245752.6</strain>
    </source>
</reference>
<dbReference type="EMBL" id="MAEM01000160">
    <property type="protein sequence ID" value="OBS02612.1"/>
    <property type="molecule type" value="Genomic_DNA"/>
</dbReference>
<feature type="compositionally biased region" description="Gly residues" evidence="1">
    <location>
        <begin position="206"/>
        <end position="215"/>
    </location>
</feature>
<dbReference type="Proteomes" id="UP000051677">
    <property type="component" value="Unassembled WGS sequence"/>
</dbReference>
<dbReference type="EMBL" id="LKTM01000061">
    <property type="protein sequence ID" value="KQH79853.1"/>
    <property type="molecule type" value="Genomic_DNA"/>
</dbReference>
<feature type="region of interest" description="Disordered" evidence="1">
    <location>
        <begin position="187"/>
        <end position="278"/>
    </location>
</feature>
<dbReference type="Proteomes" id="UP000093757">
    <property type="component" value="Unassembled WGS sequence"/>
</dbReference>
<evidence type="ECO:0000256" key="1">
    <source>
        <dbReference type="SAM" id="MobiDB-lite"/>
    </source>
</evidence>
<evidence type="ECO:0000313" key="2">
    <source>
        <dbReference type="EMBL" id="KQH79853.1"/>
    </source>
</evidence>
<accession>A0A0Q2QJ03</accession>